<feature type="compositionally biased region" description="Basic and acidic residues" evidence="1">
    <location>
        <begin position="126"/>
        <end position="135"/>
    </location>
</feature>
<accession>A0A4Q2CY92</accession>
<feature type="region of interest" description="Disordered" evidence="1">
    <location>
        <begin position="48"/>
        <end position="77"/>
    </location>
</feature>
<dbReference type="STRING" id="2316362.A0A4Q2CY92"/>
<dbReference type="AlphaFoldDB" id="A0A4Q2CY92"/>
<dbReference type="EMBL" id="SDEE01001952">
    <property type="protein sequence ID" value="RXW11399.1"/>
    <property type="molecule type" value="Genomic_DNA"/>
</dbReference>
<dbReference type="OrthoDB" id="3031173at2759"/>
<gene>
    <name evidence="2" type="ORF">EST38_g14456</name>
</gene>
<keyword evidence="3" id="KW-1185">Reference proteome</keyword>
<evidence type="ECO:0000313" key="3">
    <source>
        <dbReference type="Proteomes" id="UP000290288"/>
    </source>
</evidence>
<dbReference type="Proteomes" id="UP000290288">
    <property type="component" value="Unassembled WGS sequence"/>
</dbReference>
<reference evidence="2 3" key="1">
    <citation type="submission" date="2019-01" db="EMBL/GenBank/DDBJ databases">
        <title>Draft genome sequence of Psathyrella aberdarensis IHI B618.</title>
        <authorList>
            <person name="Buettner E."/>
            <person name="Kellner H."/>
        </authorList>
    </citation>
    <scope>NUCLEOTIDE SEQUENCE [LARGE SCALE GENOMIC DNA]</scope>
    <source>
        <strain evidence="2 3">IHI B618</strain>
    </source>
</reference>
<feature type="compositionally biased region" description="Basic and acidic residues" evidence="1">
    <location>
        <begin position="805"/>
        <end position="815"/>
    </location>
</feature>
<name>A0A4Q2CY92_9AGAR</name>
<feature type="region of interest" description="Disordered" evidence="1">
    <location>
        <begin position="805"/>
        <end position="831"/>
    </location>
</feature>
<evidence type="ECO:0000313" key="2">
    <source>
        <dbReference type="EMBL" id="RXW11399.1"/>
    </source>
</evidence>
<dbReference type="Gene3D" id="3.60.130.30">
    <property type="match status" value="1"/>
</dbReference>
<feature type="region of interest" description="Disordered" evidence="1">
    <location>
        <begin position="110"/>
        <end position="135"/>
    </location>
</feature>
<feature type="compositionally biased region" description="Gly residues" evidence="1">
    <location>
        <begin position="50"/>
        <end position="72"/>
    </location>
</feature>
<sequence length="831" mass="92681">KLEEHLIALQLRDRFLFKNCIEFVRPVAVRFLDYEGLRDLGIRVGRHGPVSGGGGGGGGGGGPPGVGPGVGGGRRRRRDPWVCRRNGIFPHHAPIPEDNDEPEVNVEELERGEGGSVENGATCPADKGRTVAEKPNITDDGKALFDTICRSAEDSLRPDGYSRWSSNIHDLFQSVMLNTPASVVEPEPTEDQDLSPGSDYCLSQLARRCYDTAVTETHFLLMGIVQAIEFAAHVQRRMARDNLPKFKVLEHIITAESSKRSLQPPTLPPDESQPPIRGRPLYLQGKAALNRFYSLGLRSCFLAGAVARIRSPLMKISATIVIEIGKVIAHPDDSDYGKRVREVIIPAVTALMKMYPISGKIAFFSQALTLLGGGHDAFNATDLVATEKIFYSLGFDTWVKERNLVAWAPCAIPIDTSRLWSQEKVKLLHERALSSQVTLIELLQTMMSAEVDSLALPPGLTDRWDKTVDTPDTIVISTSFNPKHPNNIKVPYGKSKAAREKFTDNHRGWAQKAKVPVSVQDIGAKLIDQLKKGYRSKQSQYTLIDTTLFAGKNLKILDVEGGLIALILASMPEDLRKTVFEELHRLFPKMIQYVKSKDQKGFYTIHFSWYNRYATGGEGVPVDANPLEHPNVTTTRVTVPRESRESLEWEEYKMRLMEALAPLFQWISSTLQTLIPDTFEVLQQSVDILPLGDSPLVYPFTGFVINFNVSTLVHRDFKDKEICLVFQISDCTGGELGMVEPGMAVRLRNCDGILFRSHKITHFNNDYEGKRLSLVLHTDRAMDKWEKGDYNGWGRNVNFRASRHVDADPNKDSHHSGSQVVDANVNDIFST</sequence>
<feature type="compositionally biased region" description="Polar residues" evidence="1">
    <location>
        <begin position="816"/>
        <end position="831"/>
    </location>
</feature>
<protein>
    <submittedName>
        <fullName evidence="2">Uncharacterized protein</fullName>
    </submittedName>
</protein>
<organism evidence="2 3">
    <name type="scientific">Candolleomyces aberdarensis</name>
    <dbReference type="NCBI Taxonomy" id="2316362"/>
    <lineage>
        <taxon>Eukaryota</taxon>
        <taxon>Fungi</taxon>
        <taxon>Dikarya</taxon>
        <taxon>Basidiomycota</taxon>
        <taxon>Agaricomycotina</taxon>
        <taxon>Agaricomycetes</taxon>
        <taxon>Agaricomycetidae</taxon>
        <taxon>Agaricales</taxon>
        <taxon>Agaricineae</taxon>
        <taxon>Psathyrellaceae</taxon>
        <taxon>Candolleomyces</taxon>
    </lineage>
</organism>
<feature type="non-terminal residue" evidence="2">
    <location>
        <position position="1"/>
    </location>
</feature>
<proteinExistence type="predicted"/>
<comment type="caution">
    <text evidence="2">The sequence shown here is derived from an EMBL/GenBank/DDBJ whole genome shotgun (WGS) entry which is preliminary data.</text>
</comment>
<evidence type="ECO:0000256" key="1">
    <source>
        <dbReference type="SAM" id="MobiDB-lite"/>
    </source>
</evidence>